<feature type="region of interest" description="Disordered" evidence="15">
    <location>
        <begin position="325"/>
        <end position="344"/>
    </location>
</feature>
<comment type="caution">
    <text evidence="17">The sequence shown here is derived from an EMBL/GenBank/DDBJ whole genome shotgun (WGS) entry which is preliminary data.</text>
</comment>
<dbReference type="AlphaFoldDB" id="A0AA38IKY2"/>
<evidence type="ECO:0000256" key="11">
    <source>
        <dbReference type="ARBA" id="ARBA00022998"/>
    </source>
</evidence>
<accession>A0AA38IKY2</accession>
<dbReference type="Pfam" id="PF00211">
    <property type="entry name" value="Guanylate_cyc"/>
    <property type="match status" value="1"/>
</dbReference>
<dbReference type="GO" id="GO:0005524">
    <property type="term" value="F:ATP binding"/>
    <property type="evidence" value="ECO:0007669"/>
    <property type="project" value="UniProtKB-KW"/>
</dbReference>
<keyword evidence="13 14" id="KW-0456">Lyase</keyword>
<evidence type="ECO:0000256" key="8">
    <source>
        <dbReference type="ARBA" id="ARBA00022840"/>
    </source>
</evidence>
<evidence type="ECO:0000256" key="6">
    <source>
        <dbReference type="ARBA" id="ARBA00022723"/>
    </source>
</evidence>
<evidence type="ECO:0000256" key="4">
    <source>
        <dbReference type="ARBA" id="ARBA00012201"/>
    </source>
</evidence>
<protein>
    <recommendedName>
        <fullName evidence="4">adenylate cyclase</fullName>
        <ecNumber evidence="4">4.6.1.1</ecNumber>
    </recommendedName>
</protein>
<evidence type="ECO:0000256" key="14">
    <source>
        <dbReference type="RuleBase" id="RU000405"/>
    </source>
</evidence>
<dbReference type="GO" id="GO:0046872">
    <property type="term" value="F:metal ion binding"/>
    <property type="evidence" value="ECO:0007669"/>
    <property type="project" value="UniProtKB-KW"/>
</dbReference>
<organism evidence="17 18">
    <name type="scientific">Zophobas morio</name>
    <dbReference type="NCBI Taxonomy" id="2755281"/>
    <lineage>
        <taxon>Eukaryota</taxon>
        <taxon>Metazoa</taxon>
        <taxon>Ecdysozoa</taxon>
        <taxon>Arthropoda</taxon>
        <taxon>Hexapoda</taxon>
        <taxon>Insecta</taxon>
        <taxon>Pterygota</taxon>
        <taxon>Neoptera</taxon>
        <taxon>Endopterygota</taxon>
        <taxon>Coleoptera</taxon>
        <taxon>Polyphaga</taxon>
        <taxon>Cucujiformia</taxon>
        <taxon>Tenebrionidae</taxon>
        <taxon>Zophobas</taxon>
    </lineage>
</organism>
<keyword evidence="6" id="KW-0479">Metal-binding</keyword>
<dbReference type="InterPro" id="IPR018297">
    <property type="entry name" value="A/G_cyclase_CS"/>
</dbReference>
<dbReference type="Gene3D" id="3.30.70.1230">
    <property type="entry name" value="Nucleotide cyclase"/>
    <property type="match status" value="1"/>
</dbReference>
<evidence type="ECO:0000256" key="3">
    <source>
        <dbReference type="ARBA" id="ARBA00004141"/>
    </source>
</evidence>
<feature type="compositionally biased region" description="Basic and acidic residues" evidence="15">
    <location>
        <begin position="331"/>
        <end position="344"/>
    </location>
</feature>
<dbReference type="SMART" id="SM00044">
    <property type="entry name" value="CYCc"/>
    <property type="match status" value="1"/>
</dbReference>
<dbReference type="GO" id="GO:0006171">
    <property type="term" value="P:cAMP biosynthetic process"/>
    <property type="evidence" value="ECO:0007669"/>
    <property type="project" value="UniProtKB-KW"/>
</dbReference>
<dbReference type="GO" id="GO:0035556">
    <property type="term" value="P:intracellular signal transduction"/>
    <property type="evidence" value="ECO:0007669"/>
    <property type="project" value="InterPro"/>
</dbReference>
<dbReference type="InterPro" id="IPR001054">
    <property type="entry name" value="A/G_cyclase"/>
</dbReference>
<keyword evidence="10" id="KW-1133">Transmembrane helix</keyword>
<dbReference type="FunFam" id="3.30.70.1230:FF:000006">
    <property type="entry name" value="Adenylate cyclase"/>
    <property type="match status" value="1"/>
</dbReference>
<comment type="subcellular location">
    <subcellularLocation>
        <location evidence="3">Membrane</location>
        <topology evidence="3">Multi-pass membrane protein</topology>
    </subcellularLocation>
</comment>
<keyword evidence="7" id="KW-0547">Nucleotide-binding</keyword>
<evidence type="ECO:0000256" key="10">
    <source>
        <dbReference type="ARBA" id="ARBA00022989"/>
    </source>
</evidence>
<evidence type="ECO:0000256" key="12">
    <source>
        <dbReference type="ARBA" id="ARBA00023136"/>
    </source>
</evidence>
<dbReference type="GO" id="GO:0005886">
    <property type="term" value="C:plasma membrane"/>
    <property type="evidence" value="ECO:0007669"/>
    <property type="project" value="TreeGrafter"/>
</dbReference>
<comment type="cofactor">
    <cofactor evidence="2">
        <name>Mg(2+)</name>
        <dbReference type="ChEBI" id="CHEBI:18420"/>
    </cofactor>
</comment>
<evidence type="ECO:0000256" key="15">
    <source>
        <dbReference type="SAM" id="MobiDB-lite"/>
    </source>
</evidence>
<dbReference type="GO" id="GO:0007189">
    <property type="term" value="P:adenylate cyclase-activating G protein-coupled receptor signaling pathway"/>
    <property type="evidence" value="ECO:0007669"/>
    <property type="project" value="TreeGrafter"/>
</dbReference>
<feature type="domain" description="Guanylate cyclase" evidence="16">
    <location>
        <begin position="112"/>
        <end position="254"/>
    </location>
</feature>
<evidence type="ECO:0000313" key="17">
    <source>
        <dbReference type="EMBL" id="KAJ3656096.1"/>
    </source>
</evidence>
<keyword evidence="12" id="KW-0472">Membrane</keyword>
<comment type="similarity">
    <text evidence="14">Belongs to the adenylyl cyclase class-4/guanylyl cyclase family.</text>
</comment>
<sequence length="380" mass="42987">MVVVIKLCRFLEIQQKELGRLEAQFTYDSPPEINMWYHILNPVRCHMGRRTRARQKLWICLLGFSGRREEEIFEKANPYGQRREISSRQRVEHSEGHYLICNIYNNGVNFGKLILTEITDFYSEETVNNQGLECLRFLNEVISDFDALLELPQFQDIIKIKTIGSTYMAASGLNPTRQVKPEDPITVRWAHLALLVEFALELKKALQGINEQSFNHFVLKLGINHGPITAGVIGARKPHYDIWGNTVNVASRMESTGKAGCIQVTEETCEILQHFGYQFEQRGLVAVKGKGQLMTYYLLGKAGKITPPTAPVSPIIGVTAMETVNEEDESHDSPTSKSEDKTVIECNDQKIEDEVFTNDAETAVCDQNFSSKEGDPLLQS</sequence>
<comment type="catalytic activity">
    <reaction evidence="1">
        <text>ATP = 3',5'-cyclic AMP + diphosphate</text>
        <dbReference type="Rhea" id="RHEA:15389"/>
        <dbReference type="ChEBI" id="CHEBI:30616"/>
        <dbReference type="ChEBI" id="CHEBI:33019"/>
        <dbReference type="ChEBI" id="CHEBI:58165"/>
        <dbReference type="EC" id="4.6.1.1"/>
    </reaction>
</comment>
<dbReference type="GO" id="GO:0004016">
    <property type="term" value="F:adenylate cyclase activity"/>
    <property type="evidence" value="ECO:0007669"/>
    <property type="project" value="UniProtKB-EC"/>
</dbReference>
<reference evidence="17" key="1">
    <citation type="journal article" date="2023" name="G3 (Bethesda)">
        <title>Whole genome assemblies of Zophobas morio and Tenebrio molitor.</title>
        <authorList>
            <person name="Kaur S."/>
            <person name="Stinson S.A."/>
            <person name="diCenzo G.C."/>
        </authorList>
    </citation>
    <scope>NUCLEOTIDE SEQUENCE</scope>
    <source>
        <strain evidence="17">QUZm001</strain>
    </source>
</reference>
<dbReference type="EMBL" id="JALNTZ010000004">
    <property type="protein sequence ID" value="KAJ3656096.1"/>
    <property type="molecule type" value="Genomic_DNA"/>
</dbReference>
<dbReference type="SUPFAM" id="SSF55073">
    <property type="entry name" value="Nucleotide cyclase"/>
    <property type="match status" value="1"/>
</dbReference>
<evidence type="ECO:0000256" key="13">
    <source>
        <dbReference type="ARBA" id="ARBA00023239"/>
    </source>
</evidence>
<keyword evidence="8" id="KW-0067">ATP-binding</keyword>
<gene>
    <name evidence="17" type="ORF">Zmor_015196</name>
</gene>
<keyword evidence="5" id="KW-0812">Transmembrane</keyword>
<evidence type="ECO:0000256" key="9">
    <source>
        <dbReference type="ARBA" id="ARBA00022842"/>
    </source>
</evidence>
<evidence type="ECO:0000259" key="16">
    <source>
        <dbReference type="PROSITE" id="PS50125"/>
    </source>
</evidence>
<keyword evidence="18" id="KW-1185">Reference proteome</keyword>
<evidence type="ECO:0000256" key="1">
    <source>
        <dbReference type="ARBA" id="ARBA00001593"/>
    </source>
</evidence>
<name>A0AA38IKY2_9CUCU</name>
<dbReference type="EC" id="4.6.1.1" evidence="4"/>
<dbReference type="Proteomes" id="UP001168821">
    <property type="component" value="Unassembled WGS sequence"/>
</dbReference>
<dbReference type="PANTHER" id="PTHR45627">
    <property type="entry name" value="ADENYLATE CYCLASE TYPE 1"/>
    <property type="match status" value="1"/>
</dbReference>
<dbReference type="PROSITE" id="PS50125">
    <property type="entry name" value="GUANYLATE_CYCLASE_2"/>
    <property type="match status" value="1"/>
</dbReference>
<keyword evidence="11" id="KW-0115">cAMP biosynthesis</keyword>
<proteinExistence type="inferred from homology"/>
<evidence type="ECO:0000313" key="18">
    <source>
        <dbReference type="Proteomes" id="UP001168821"/>
    </source>
</evidence>
<evidence type="ECO:0000256" key="7">
    <source>
        <dbReference type="ARBA" id="ARBA00022741"/>
    </source>
</evidence>
<dbReference type="PROSITE" id="PS00452">
    <property type="entry name" value="GUANYLATE_CYCLASE_1"/>
    <property type="match status" value="1"/>
</dbReference>
<dbReference type="InterPro" id="IPR029787">
    <property type="entry name" value="Nucleotide_cyclase"/>
</dbReference>
<dbReference type="PANTHER" id="PTHR45627:SF30">
    <property type="entry name" value="ADENYLATE CYCLASE TYPE 3"/>
    <property type="match status" value="1"/>
</dbReference>
<evidence type="ECO:0000256" key="2">
    <source>
        <dbReference type="ARBA" id="ARBA00001946"/>
    </source>
</evidence>
<evidence type="ECO:0000256" key="5">
    <source>
        <dbReference type="ARBA" id="ARBA00022692"/>
    </source>
</evidence>
<dbReference type="CDD" id="cd07302">
    <property type="entry name" value="CHD"/>
    <property type="match status" value="1"/>
</dbReference>
<keyword evidence="9" id="KW-0460">Magnesium</keyword>